<reference evidence="3 4" key="1">
    <citation type="submission" date="2017-05" db="EMBL/GenBank/DDBJ databases">
        <authorList>
            <person name="Varghese N."/>
            <person name="Submissions S."/>
        </authorList>
    </citation>
    <scope>NUCLEOTIDE SEQUENCE [LARGE SCALE GENOMIC DNA]</scope>
    <source>
        <strain evidence="3 4">DSM 21194</strain>
    </source>
</reference>
<dbReference type="RefSeq" id="WP_142714820.1">
    <property type="nucleotide sequence ID" value="NZ_FXTH01000010.1"/>
</dbReference>
<dbReference type="GO" id="GO:1904680">
    <property type="term" value="F:peptide transmembrane transporter activity"/>
    <property type="evidence" value="ECO:0007669"/>
    <property type="project" value="TreeGrafter"/>
</dbReference>
<dbReference type="AlphaFoldDB" id="A0A521DI36"/>
<evidence type="ECO:0000313" key="4">
    <source>
        <dbReference type="Proteomes" id="UP000317593"/>
    </source>
</evidence>
<name>A0A521DI36_9BACT</name>
<dbReference type="SUPFAM" id="SSF53850">
    <property type="entry name" value="Periplasmic binding protein-like II"/>
    <property type="match status" value="1"/>
</dbReference>
<dbReference type="Gene3D" id="3.40.190.10">
    <property type="entry name" value="Periplasmic binding protein-like II"/>
    <property type="match status" value="1"/>
</dbReference>
<gene>
    <name evidence="3" type="ORF">SAMN06265218_11043</name>
</gene>
<keyword evidence="1" id="KW-0732">Signal</keyword>
<feature type="signal peptide" evidence="1">
    <location>
        <begin position="1"/>
        <end position="22"/>
    </location>
</feature>
<dbReference type="OrthoDB" id="9772924at2"/>
<feature type="chain" id="PRO_5021888498" evidence="1">
    <location>
        <begin position="23"/>
        <end position="492"/>
    </location>
</feature>
<feature type="domain" description="Solute-binding protein family 5" evidence="2">
    <location>
        <begin position="99"/>
        <end position="309"/>
    </location>
</feature>
<accession>A0A521DI36</accession>
<dbReference type="EMBL" id="FXTH01000010">
    <property type="protein sequence ID" value="SMO70580.1"/>
    <property type="molecule type" value="Genomic_DNA"/>
</dbReference>
<dbReference type="Proteomes" id="UP000317593">
    <property type="component" value="Unassembled WGS sequence"/>
</dbReference>
<evidence type="ECO:0000313" key="3">
    <source>
        <dbReference type="EMBL" id="SMO70580.1"/>
    </source>
</evidence>
<organism evidence="3 4">
    <name type="scientific">Fodinibius sediminis</name>
    <dbReference type="NCBI Taxonomy" id="1214077"/>
    <lineage>
        <taxon>Bacteria</taxon>
        <taxon>Pseudomonadati</taxon>
        <taxon>Balneolota</taxon>
        <taxon>Balneolia</taxon>
        <taxon>Balneolales</taxon>
        <taxon>Balneolaceae</taxon>
        <taxon>Fodinibius</taxon>
    </lineage>
</organism>
<evidence type="ECO:0000259" key="2">
    <source>
        <dbReference type="Pfam" id="PF00496"/>
    </source>
</evidence>
<dbReference type="Pfam" id="PF00496">
    <property type="entry name" value="SBP_bac_5"/>
    <property type="match status" value="1"/>
</dbReference>
<sequence length="492" mass="54844">MILLPTAKRLSVFLLIFVLAMACKQPETIIVDRDPETATAGDTTDQSQTGRQAASFQQLNIGELEPIRSLDPLLATNSAETRAIQLLYEGLVRFDETGTITPAIAREWSSSNDRRQYTFHLRSDVFFHNSEVFGSGTGRKLTANDVRFVFERMAHNDVPPHAAELFMNIEGFDAYFREQRLLYKPSLRTLDKINGIRTPDDTTVVFELNEPDPDFLQKLASPLAVVYPREATRRNTDSFAAVGSGPFTLSQQSSDSSFIFSKFNNYYGASDVQLNRVDVISSSNESALFQALEEGDIHFLPALGPSLARRVLSADMSLAMPYANRYALEEAGEIQYTLRRHLSSSLSQGQAAALAQLAQNNGETLFDPFGPLLADTSYMKTEADVPPTGSLNTEAPATEDPYATAFLLQLSELLANQGGMLAINDVRIPTQQTGVFMSRYSELLPTVDWSRHPEVASFTIQQYSLKRQNIQHLAANRYSWWINLRKTELPAD</sequence>
<keyword evidence="4" id="KW-1185">Reference proteome</keyword>
<dbReference type="GO" id="GO:0015833">
    <property type="term" value="P:peptide transport"/>
    <property type="evidence" value="ECO:0007669"/>
    <property type="project" value="TreeGrafter"/>
</dbReference>
<proteinExistence type="predicted"/>
<dbReference type="InterPro" id="IPR000914">
    <property type="entry name" value="SBP_5_dom"/>
</dbReference>
<dbReference type="CDD" id="cd00995">
    <property type="entry name" value="PBP2_NikA_DppA_OppA_like"/>
    <property type="match status" value="1"/>
</dbReference>
<dbReference type="PANTHER" id="PTHR30290">
    <property type="entry name" value="PERIPLASMIC BINDING COMPONENT OF ABC TRANSPORTER"/>
    <property type="match status" value="1"/>
</dbReference>
<evidence type="ECO:0000256" key="1">
    <source>
        <dbReference type="SAM" id="SignalP"/>
    </source>
</evidence>
<dbReference type="PANTHER" id="PTHR30290:SF72">
    <property type="entry name" value="HTH-TYPE TRANSCRIPTIONAL REGULATOR SGRR"/>
    <property type="match status" value="1"/>
</dbReference>
<dbReference type="InterPro" id="IPR039424">
    <property type="entry name" value="SBP_5"/>
</dbReference>
<protein>
    <submittedName>
        <fullName evidence="3">Extracellular solute-binding protein, family 5 Middle</fullName>
    </submittedName>
</protein>